<keyword evidence="3" id="KW-1185">Reference proteome</keyword>
<keyword evidence="1" id="KW-0812">Transmembrane</keyword>
<evidence type="ECO:0000256" key="1">
    <source>
        <dbReference type="SAM" id="Phobius"/>
    </source>
</evidence>
<evidence type="ECO:0000313" key="2">
    <source>
        <dbReference type="EMBL" id="EHL09456.1"/>
    </source>
</evidence>
<feature type="transmembrane region" description="Helical" evidence="1">
    <location>
        <begin position="65"/>
        <end position="88"/>
    </location>
</feature>
<dbReference type="HOGENOM" id="CLU_186018_0_0_9"/>
<feature type="transmembrane region" description="Helical" evidence="1">
    <location>
        <begin position="7"/>
        <end position="28"/>
    </location>
</feature>
<evidence type="ECO:0008006" key="4">
    <source>
        <dbReference type="Google" id="ProtNLM"/>
    </source>
</evidence>
<keyword evidence="1" id="KW-1133">Transmembrane helix</keyword>
<proteinExistence type="predicted"/>
<reference evidence="2 3" key="1">
    <citation type="submission" date="2011-08" db="EMBL/GenBank/DDBJ databases">
        <title>The Genome Sequence of Oribacterium sp. ACB7.</title>
        <authorList>
            <consortium name="The Broad Institute Genome Sequencing Platform"/>
            <person name="Earl A."/>
            <person name="Ward D."/>
            <person name="Feldgarden M."/>
            <person name="Gevers D."/>
            <person name="Sizova M."/>
            <person name="Hazen A."/>
            <person name="Epstein S."/>
            <person name="Young S.K."/>
            <person name="Zeng Q."/>
            <person name="Gargeya S."/>
            <person name="Fitzgerald M."/>
            <person name="Haas B."/>
            <person name="Abouelleil A."/>
            <person name="Alvarado L."/>
            <person name="Arachchi H.M."/>
            <person name="Berlin A."/>
            <person name="Brown A."/>
            <person name="Chapman S.B."/>
            <person name="Chen Z."/>
            <person name="Dunbar C."/>
            <person name="Freedman E."/>
            <person name="Gearin G."/>
            <person name="Gellesch M."/>
            <person name="Goldberg J."/>
            <person name="Griggs A."/>
            <person name="Gujja S."/>
            <person name="Heiman D."/>
            <person name="Howarth C."/>
            <person name="Larson L."/>
            <person name="Lui A."/>
            <person name="MacDonald P.J.P."/>
            <person name="Montmayeur A."/>
            <person name="Murphy C."/>
            <person name="Neiman D."/>
            <person name="Pearson M."/>
            <person name="Priest M."/>
            <person name="Roberts A."/>
            <person name="Saif S."/>
            <person name="Shea T."/>
            <person name="Shenoy N."/>
            <person name="Sisk P."/>
            <person name="Stolte C."/>
            <person name="Sykes S."/>
            <person name="Wortman J."/>
            <person name="Nusbaum C."/>
            <person name="Birren B."/>
        </authorList>
    </citation>
    <scope>NUCLEOTIDE SEQUENCE [LARGE SCALE GENOMIC DNA]</scope>
    <source>
        <strain evidence="2 3">ACB7</strain>
    </source>
</reference>
<dbReference type="InterPro" id="IPR046007">
    <property type="entry name" value="DUF5963"/>
</dbReference>
<evidence type="ECO:0000313" key="3">
    <source>
        <dbReference type="Proteomes" id="UP000003527"/>
    </source>
</evidence>
<gene>
    <name evidence="2" type="ORF">HMPREF9624_01497</name>
</gene>
<dbReference type="Proteomes" id="UP000003527">
    <property type="component" value="Unassembled WGS sequence"/>
</dbReference>
<accession>G9WWQ3</accession>
<keyword evidence="1" id="KW-0472">Membrane</keyword>
<dbReference type="RefSeq" id="WP_009537258.1">
    <property type="nucleotide sequence ID" value="NZ_JH414505.1"/>
</dbReference>
<name>G9WWQ3_9FIRM</name>
<dbReference type="AlphaFoldDB" id="G9WWQ3"/>
<protein>
    <recommendedName>
        <fullName evidence="4">Peptidase S54 rhomboid domain-containing protein</fullName>
    </recommendedName>
</protein>
<sequence>MKMKNRILIALAVGFVIAMLLMSVKIYFGFTNAYSTNINVLTVKILGIPIYELTKSGSEYFGKSIGTHMGAICGICMALSVIIEEIFFKVRQK</sequence>
<dbReference type="Pfam" id="PF19388">
    <property type="entry name" value="DUF5963"/>
    <property type="match status" value="1"/>
</dbReference>
<dbReference type="NCBIfam" id="NF033904">
    <property type="entry name" value="LlsX_fam"/>
    <property type="match status" value="1"/>
</dbReference>
<organism evidence="2 3">
    <name type="scientific">Oribacterium asaccharolyticum ACB7</name>
    <dbReference type="NCBI Taxonomy" id="796944"/>
    <lineage>
        <taxon>Bacteria</taxon>
        <taxon>Bacillati</taxon>
        <taxon>Bacillota</taxon>
        <taxon>Clostridia</taxon>
        <taxon>Lachnospirales</taxon>
        <taxon>Lachnospiraceae</taxon>
        <taxon>Oribacterium</taxon>
    </lineage>
</organism>
<comment type="caution">
    <text evidence="2">The sequence shown here is derived from an EMBL/GenBank/DDBJ whole genome shotgun (WGS) entry which is preliminary data.</text>
</comment>
<dbReference type="EMBL" id="AFZD01000021">
    <property type="protein sequence ID" value="EHL09456.1"/>
    <property type="molecule type" value="Genomic_DNA"/>
</dbReference>